<proteinExistence type="predicted"/>
<dbReference type="Proteomes" id="UP000294593">
    <property type="component" value="Unassembled WGS sequence"/>
</dbReference>
<organism evidence="2 3">
    <name type="scientific">Aquabacterium commune</name>
    <dbReference type="NCBI Taxonomy" id="70586"/>
    <lineage>
        <taxon>Bacteria</taxon>
        <taxon>Pseudomonadati</taxon>
        <taxon>Pseudomonadota</taxon>
        <taxon>Betaproteobacteria</taxon>
        <taxon>Burkholderiales</taxon>
        <taxon>Aquabacterium</taxon>
    </lineage>
</organism>
<keyword evidence="3" id="KW-1185">Reference proteome</keyword>
<dbReference type="EMBL" id="SNXW01000002">
    <property type="protein sequence ID" value="TDP86034.1"/>
    <property type="molecule type" value="Genomic_DNA"/>
</dbReference>
<feature type="transmembrane region" description="Helical" evidence="1">
    <location>
        <begin position="29"/>
        <end position="49"/>
    </location>
</feature>
<evidence type="ECO:0000256" key="1">
    <source>
        <dbReference type="SAM" id="Phobius"/>
    </source>
</evidence>
<comment type="caution">
    <text evidence="2">The sequence shown here is derived from an EMBL/GenBank/DDBJ whole genome shotgun (WGS) entry which is preliminary data.</text>
</comment>
<dbReference type="AlphaFoldDB" id="A0A4R6RI88"/>
<gene>
    <name evidence="2" type="ORF">EV672_102385</name>
</gene>
<feature type="transmembrane region" description="Helical" evidence="1">
    <location>
        <begin position="61"/>
        <end position="79"/>
    </location>
</feature>
<accession>A0A4R6RI88</accession>
<sequence>MPLLIGRRGAFLQPIAHDVGQFLSHLLNFLLPALAMAVLVPALARVVWWQALKSAGWWRQVRWCAVLNVAALVIGLLVMGRDGAMATYAGLVLASALTVWWTGLR</sequence>
<reference evidence="2 3" key="1">
    <citation type="submission" date="2019-03" db="EMBL/GenBank/DDBJ databases">
        <title>Genomic Encyclopedia of Type Strains, Phase IV (KMG-IV): sequencing the most valuable type-strain genomes for metagenomic binning, comparative biology and taxonomic classification.</title>
        <authorList>
            <person name="Goeker M."/>
        </authorList>
    </citation>
    <scope>NUCLEOTIDE SEQUENCE [LARGE SCALE GENOMIC DNA]</scope>
    <source>
        <strain evidence="2 3">DSM 11901</strain>
    </source>
</reference>
<protein>
    <submittedName>
        <fullName evidence="2">Uncharacterized protein</fullName>
    </submittedName>
</protein>
<evidence type="ECO:0000313" key="2">
    <source>
        <dbReference type="EMBL" id="TDP86034.1"/>
    </source>
</evidence>
<name>A0A4R6RI88_9BURK</name>
<evidence type="ECO:0000313" key="3">
    <source>
        <dbReference type="Proteomes" id="UP000294593"/>
    </source>
</evidence>
<keyword evidence="1" id="KW-0472">Membrane</keyword>
<keyword evidence="1" id="KW-1133">Transmembrane helix</keyword>
<feature type="transmembrane region" description="Helical" evidence="1">
    <location>
        <begin position="85"/>
        <end position="104"/>
    </location>
</feature>
<keyword evidence="1" id="KW-0812">Transmembrane</keyword>